<dbReference type="AlphaFoldDB" id="A0A699Z6P4"/>
<organism evidence="2 3">
    <name type="scientific">Haematococcus lacustris</name>
    <name type="common">Green alga</name>
    <name type="synonym">Haematococcus pluvialis</name>
    <dbReference type="NCBI Taxonomy" id="44745"/>
    <lineage>
        <taxon>Eukaryota</taxon>
        <taxon>Viridiplantae</taxon>
        <taxon>Chlorophyta</taxon>
        <taxon>core chlorophytes</taxon>
        <taxon>Chlorophyceae</taxon>
        <taxon>CS clade</taxon>
        <taxon>Chlamydomonadales</taxon>
        <taxon>Haematococcaceae</taxon>
        <taxon>Haematococcus</taxon>
    </lineage>
</organism>
<reference evidence="2 3" key="1">
    <citation type="submission" date="2020-02" db="EMBL/GenBank/DDBJ databases">
        <title>Draft genome sequence of Haematococcus lacustris strain NIES-144.</title>
        <authorList>
            <person name="Morimoto D."/>
            <person name="Nakagawa S."/>
            <person name="Yoshida T."/>
            <person name="Sawayama S."/>
        </authorList>
    </citation>
    <scope>NUCLEOTIDE SEQUENCE [LARGE SCALE GENOMIC DNA]</scope>
    <source>
        <strain evidence="2 3">NIES-144</strain>
    </source>
</reference>
<dbReference type="Proteomes" id="UP000485058">
    <property type="component" value="Unassembled WGS sequence"/>
</dbReference>
<proteinExistence type="predicted"/>
<evidence type="ECO:0000313" key="2">
    <source>
        <dbReference type="EMBL" id="GFH14976.1"/>
    </source>
</evidence>
<evidence type="ECO:0000313" key="3">
    <source>
        <dbReference type="Proteomes" id="UP000485058"/>
    </source>
</evidence>
<dbReference type="EMBL" id="BLLF01000790">
    <property type="protein sequence ID" value="GFH14976.1"/>
    <property type="molecule type" value="Genomic_DNA"/>
</dbReference>
<feature type="compositionally biased region" description="Polar residues" evidence="1">
    <location>
        <begin position="10"/>
        <end position="21"/>
    </location>
</feature>
<feature type="compositionally biased region" description="Polar residues" evidence="1">
    <location>
        <begin position="29"/>
        <end position="48"/>
    </location>
</feature>
<feature type="region of interest" description="Disordered" evidence="1">
    <location>
        <begin position="1"/>
        <end position="75"/>
    </location>
</feature>
<keyword evidence="3" id="KW-1185">Reference proteome</keyword>
<name>A0A699Z6P4_HAELA</name>
<protein>
    <submittedName>
        <fullName evidence="2">Uncharacterized protein</fullName>
    </submittedName>
</protein>
<sequence>MSSPPGMKTGSPQKGRLTTASAGPDSVPGSGTTQAPTGPMQQPGSHMASSFRARAQHSPASQAHQAHQCAPSMGV</sequence>
<evidence type="ECO:0000256" key="1">
    <source>
        <dbReference type="SAM" id="MobiDB-lite"/>
    </source>
</evidence>
<accession>A0A699Z6P4</accession>
<feature type="compositionally biased region" description="Low complexity" evidence="1">
    <location>
        <begin position="52"/>
        <end position="75"/>
    </location>
</feature>
<comment type="caution">
    <text evidence="2">The sequence shown here is derived from an EMBL/GenBank/DDBJ whole genome shotgun (WGS) entry which is preliminary data.</text>
</comment>
<gene>
    <name evidence="2" type="ORF">HaLaN_11121</name>
</gene>